<sequence length="548" mass="56305">MNYSAGTLVLLYLLYYVAISAVIVEEESTYKSGIYGVSAFSSSAFSSMHSSSVLSPLRPYPKPTIAGVASIRKTTTIVQSKGSKRNQKNGDADEKMSTTQSPVTDVRGPFVLLLASQFLLFIGVGAVIPSIPLYGKEIGLSGAANGIVISAPAVALFLVANWSGRRADIARKPAMMIGMAVIAVSDIGTALAQGIYTLVLARLGLGAGRSLSEAGERGMLVDLANQIPELRGRALAAQQAAVALGIAIGAPAGGVVVERYGPRAAFFCVSVAAIVALILYAFLPETKARSSTTTTTTTTAIADGCDNIDNSQDTLLNENTSGLKVWAELLKQNEWRGLALCQSGVSFGYAAKIASIPILATSTLPGGAVGAGALLSAAGLSGLVGAPIGGYITDKIGAKGTAIISGAISGLGLILVPVALFMAESMNGDPSLSSYYPYNMEVAIGNVMLDSKALFFSLAVLLWSLGVSAQGPALTALAQEKSLLGVEATSFSFVKAAGDGTYIIAPFLLGLVTDDFSDYPGIECALAGSMMLLGTIALTILVQGNDTK</sequence>
<keyword evidence="3" id="KW-1003">Cell membrane</keyword>
<feature type="transmembrane region" description="Helical" evidence="8">
    <location>
        <begin position="490"/>
        <end position="513"/>
    </location>
</feature>
<feature type="transmembrane region" description="Helical" evidence="8">
    <location>
        <begin position="174"/>
        <end position="196"/>
    </location>
</feature>
<organism evidence="10">
    <name type="scientific">Pseudo-nitzschia australis</name>
    <dbReference type="NCBI Taxonomy" id="44445"/>
    <lineage>
        <taxon>Eukaryota</taxon>
        <taxon>Sar</taxon>
        <taxon>Stramenopiles</taxon>
        <taxon>Ochrophyta</taxon>
        <taxon>Bacillariophyta</taxon>
        <taxon>Bacillariophyceae</taxon>
        <taxon>Bacillariophycidae</taxon>
        <taxon>Bacillariales</taxon>
        <taxon>Bacillariaceae</taxon>
        <taxon>Pseudo-nitzschia</taxon>
    </lineage>
</organism>
<accession>A0A7S4EPX9</accession>
<evidence type="ECO:0000256" key="2">
    <source>
        <dbReference type="ARBA" id="ARBA00022448"/>
    </source>
</evidence>
<dbReference type="InterPro" id="IPR050171">
    <property type="entry name" value="MFS_Transporters"/>
</dbReference>
<dbReference type="GO" id="GO:0022857">
    <property type="term" value="F:transmembrane transporter activity"/>
    <property type="evidence" value="ECO:0007669"/>
    <property type="project" value="InterPro"/>
</dbReference>
<evidence type="ECO:0000256" key="3">
    <source>
        <dbReference type="ARBA" id="ARBA00022475"/>
    </source>
</evidence>
<keyword evidence="6 8" id="KW-0472">Membrane</keyword>
<dbReference type="SUPFAM" id="SSF103473">
    <property type="entry name" value="MFS general substrate transporter"/>
    <property type="match status" value="1"/>
</dbReference>
<dbReference type="InterPro" id="IPR020846">
    <property type="entry name" value="MFS_dom"/>
</dbReference>
<dbReference type="PANTHER" id="PTHR23517">
    <property type="entry name" value="RESISTANCE PROTEIN MDTM, PUTATIVE-RELATED-RELATED"/>
    <property type="match status" value="1"/>
</dbReference>
<dbReference type="PANTHER" id="PTHR23517:SF13">
    <property type="entry name" value="MAJOR FACILITATOR SUPERFAMILY MFS_1"/>
    <property type="match status" value="1"/>
</dbReference>
<reference evidence="10" key="1">
    <citation type="submission" date="2021-01" db="EMBL/GenBank/DDBJ databases">
        <authorList>
            <person name="Corre E."/>
            <person name="Pelletier E."/>
            <person name="Niang G."/>
            <person name="Scheremetjew M."/>
            <person name="Finn R."/>
            <person name="Kale V."/>
            <person name="Holt S."/>
            <person name="Cochrane G."/>
            <person name="Meng A."/>
            <person name="Brown T."/>
            <person name="Cohen L."/>
        </authorList>
    </citation>
    <scope>NUCLEOTIDE SEQUENCE</scope>
    <source>
        <strain evidence="10">10249 10 AB</strain>
    </source>
</reference>
<dbReference type="Gene3D" id="1.20.1250.20">
    <property type="entry name" value="MFS general substrate transporter like domains"/>
    <property type="match status" value="1"/>
</dbReference>
<evidence type="ECO:0000256" key="8">
    <source>
        <dbReference type="SAM" id="Phobius"/>
    </source>
</evidence>
<keyword evidence="4 8" id="KW-0812">Transmembrane</keyword>
<protein>
    <recommendedName>
        <fullName evidence="9">Major facilitator superfamily (MFS) profile domain-containing protein</fullName>
    </recommendedName>
</protein>
<feature type="domain" description="Major facilitator superfamily (MFS) profile" evidence="9">
    <location>
        <begin position="109"/>
        <end position="546"/>
    </location>
</feature>
<evidence type="ECO:0000256" key="1">
    <source>
        <dbReference type="ARBA" id="ARBA00004651"/>
    </source>
</evidence>
<evidence type="ECO:0000256" key="6">
    <source>
        <dbReference type="ARBA" id="ARBA00023136"/>
    </source>
</evidence>
<evidence type="ECO:0000256" key="5">
    <source>
        <dbReference type="ARBA" id="ARBA00022989"/>
    </source>
</evidence>
<dbReference type="InterPro" id="IPR011701">
    <property type="entry name" value="MFS"/>
</dbReference>
<feature type="transmembrane region" description="Helical" evidence="8">
    <location>
        <begin position="454"/>
        <end position="478"/>
    </location>
</feature>
<keyword evidence="5 8" id="KW-1133">Transmembrane helix</keyword>
<dbReference type="AlphaFoldDB" id="A0A7S4EPX9"/>
<gene>
    <name evidence="10" type="ORF">PAUS00366_LOCUS19726</name>
</gene>
<feature type="region of interest" description="Disordered" evidence="7">
    <location>
        <begin position="78"/>
        <end position="101"/>
    </location>
</feature>
<feature type="transmembrane region" description="Helical" evidence="8">
    <location>
        <begin position="110"/>
        <end position="131"/>
    </location>
</feature>
<feature type="transmembrane region" description="Helical" evidence="8">
    <location>
        <begin position="236"/>
        <end position="257"/>
    </location>
</feature>
<dbReference type="GO" id="GO:0005886">
    <property type="term" value="C:plasma membrane"/>
    <property type="evidence" value="ECO:0007669"/>
    <property type="project" value="UniProtKB-SubCell"/>
</dbReference>
<name>A0A7S4EPX9_9STRA</name>
<feature type="transmembrane region" description="Helical" evidence="8">
    <location>
        <begin position="6"/>
        <end position="24"/>
    </location>
</feature>
<evidence type="ECO:0000259" key="9">
    <source>
        <dbReference type="PROSITE" id="PS50850"/>
    </source>
</evidence>
<feature type="transmembrane region" description="Helical" evidence="8">
    <location>
        <begin position="143"/>
        <end position="162"/>
    </location>
</feature>
<evidence type="ECO:0000256" key="4">
    <source>
        <dbReference type="ARBA" id="ARBA00022692"/>
    </source>
</evidence>
<feature type="transmembrane region" description="Helical" evidence="8">
    <location>
        <begin position="402"/>
        <end position="423"/>
    </location>
</feature>
<evidence type="ECO:0000313" key="10">
    <source>
        <dbReference type="EMBL" id="CAE0726966.1"/>
    </source>
</evidence>
<feature type="transmembrane region" description="Helical" evidence="8">
    <location>
        <begin position="264"/>
        <end position="283"/>
    </location>
</feature>
<proteinExistence type="predicted"/>
<dbReference type="InterPro" id="IPR036259">
    <property type="entry name" value="MFS_trans_sf"/>
</dbReference>
<keyword evidence="2" id="KW-0813">Transport</keyword>
<dbReference type="EMBL" id="HBIX01029336">
    <property type="protein sequence ID" value="CAE0726966.1"/>
    <property type="molecule type" value="Transcribed_RNA"/>
</dbReference>
<dbReference type="Pfam" id="PF07690">
    <property type="entry name" value="MFS_1"/>
    <property type="match status" value="1"/>
</dbReference>
<feature type="transmembrane region" description="Helical" evidence="8">
    <location>
        <begin position="519"/>
        <end position="542"/>
    </location>
</feature>
<dbReference type="PROSITE" id="PS50850">
    <property type="entry name" value="MFS"/>
    <property type="match status" value="1"/>
</dbReference>
<evidence type="ECO:0000256" key="7">
    <source>
        <dbReference type="SAM" id="MobiDB-lite"/>
    </source>
</evidence>
<feature type="transmembrane region" description="Helical" evidence="8">
    <location>
        <begin position="368"/>
        <end position="390"/>
    </location>
</feature>
<comment type="subcellular location">
    <subcellularLocation>
        <location evidence="1">Cell membrane</location>
        <topology evidence="1">Multi-pass membrane protein</topology>
    </subcellularLocation>
</comment>